<feature type="non-terminal residue" evidence="3">
    <location>
        <position position="279"/>
    </location>
</feature>
<dbReference type="Proteomes" id="UP000694941">
    <property type="component" value="Unplaced"/>
</dbReference>
<feature type="compositionally biased region" description="Basic and acidic residues" evidence="1">
    <location>
        <begin position="19"/>
        <end position="33"/>
    </location>
</feature>
<proteinExistence type="predicted"/>
<accession>A0ABM1RUS6</accession>
<organism evidence="2 3">
    <name type="scientific">Limulus polyphemus</name>
    <name type="common">Atlantic horseshoe crab</name>
    <dbReference type="NCBI Taxonomy" id="6850"/>
    <lineage>
        <taxon>Eukaryota</taxon>
        <taxon>Metazoa</taxon>
        <taxon>Ecdysozoa</taxon>
        <taxon>Arthropoda</taxon>
        <taxon>Chelicerata</taxon>
        <taxon>Merostomata</taxon>
        <taxon>Xiphosura</taxon>
        <taxon>Limulidae</taxon>
        <taxon>Limulus</taxon>
    </lineage>
</organism>
<name>A0ABM1RUS6_LIMPO</name>
<dbReference type="RefSeq" id="XP_022235131.1">
    <property type="nucleotide sequence ID" value="XM_022379423.1"/>
</dbReference>
<keyword evidence="2" id="KW-1185">Reference proteome</keyword>
<dbReference type="GeneID" id="111083141"/>
<feature type="region of interest" description="Disordered" evidence="1">
    <location>
        <begin position="17"/>
        <end position="49"/>
    </location>
</feature>
<evidence type="ECO:0000313" key="3">
    <source>
        <dbReference type="RefSeq" id="XP_022235131.1"/>
    </source>
</evidence>
<reference evidence="3" key="1">
    <citation type="submission" date="2025-08" db="UniProtKB">
        <authorList>
            <consortium name="RefSeq"/>
        </authorList>
    </citation>
    <scope>IDENTIFICATION</scope>
    <source>
        <tissue evidence="3">Muscle</tissue>
    </source>
</reference>
<evidence type="ECO:0000256" key="1">
    <source>
        <dbReference type="SAM" id="MobiDB-lite"/>
    </source>
</evidence>
<protein>
    <submittedName>
        <fullName evidence="3">Uncharacterized protein LOC111083141</fullName>
    </submittedName>
</protein>
<evidence type="ECO:0000313" key="2">
    <source>
        <dbReference type="Proteomes" id="UP000694941"/>
    </source>
</evidence>
<sequence>MAWQDLRRWKRVILSARRRSSDGRKNKDKDKTTLHTNPEFSNESRKSTRLSQVVQDARHVLPQDQERKDCRICMTGHKNHYCSPECKEAKDSDILELKDQQLLFGENRKGSLTETKGTCVQGLENVPLHKDKHPWKFQNNIPFDEISSKDLKDQECRELSPRCGDSDSDQNLSVGSTVHLKQHINELDRDFTGFVNSREIGDRYWFEKCDDVYERVPFAEDLPVSQEPAGEVDLEMAREKRDSLKGSMEREFTCLRGQEKQNICLEKRKMEQLKREFNS</sequence>
<gene>
    <name evidence="3" type="primary">LOC111083141</name>
</gene>